<evidence type="ECO:0000313" key="1">
    <source>
        <dbReference type="EMBL" id="KAH7912644.1"/>
    </source>
</evidence>
<proteinExistence type="predicted"/>
<organism evidence="1 2">
    <name type="scientific">Hygrophoropsis aurantiaca</name>
    <dbReference type="NCBI Taxonomy" id="72124"/>
    <lineage>
        <taxon>Eukaryota</taxon>
        <taxon>Fungi</taxon>
        <taxon>Dikarya</taxon>
        <taxon>Basidiomycota</taxon>
        <taxon>Agaricomycotina</taxon>
        <taxon>Agaricomycetes</taxon>
        <taxon>Agaricomycetidae</taxon>
        <taxon>Boletales</taxon>
        <taxon>Coniophorineae</taxon>
        <taxon>Hygrophoropsidaceae</taxon>
        <taxon>Hygrophoropsis</taxon>
    </lineage>
</organism>
<gene>
    <name evidence="1" type="ORF">BJ138DRAFT_1147962</name>
</gene>
<accession>A0ACB8AHQ4</accession>
<dbReference type="Proteomes" id="UP000790377">
    <property type="component" value="Unassembled WGS sequence"/>
</dbReference>
<name>A0ACB8AHQ4_9AGAM</name>
<sequence>MMVILPEGEKFRNFNEQFETEDPPPPYTEEDDQGSQEISVSGYLTDAKGSAPFQCSGGSLQPPRTTSETQSLYPWGGEAATSPTAPTILLTPPGSSSLSPNSAGSSFSGAGDYHGFMAVANASLDSPLHPNYKPSAYFEPPSSHSSSHPSTSDVEIDGEREQVYFGRSGHHWEAPVSWDRTPFSGLSYDSFPNLCLVSHTWRLENGFPELPPPCQIEPHPFATHDITEEDWIRFLADIKKGASLSKKQNITAKVVPIVTPAPIVGRYYVAKYLQKSMLRKNRSVAGDVVDHWNEFFFHPRQMDVVLAQEDDRLSSTEGQTPAVSADHERMANSLRRRLSSMSFRSSGSSDALASPSSPNGRESGHDTHISEEELKERRKQEKESARKRNLEDKAKRKEAKEAPYQLFIQPH</sequence>
<dbReference type="EMBL" id="MU267647">
    <property type="protein sequence ID" value="KAH7912644.1"/>
    <property type="molecule type" value="Genomic_DNA"/>
</dbReference>
<keyword evidence="2" id="KW-1185">Reference proteome</keyword>
<evidence type="ECO:0000313" key="2">
    <source>
        <dbReference type="Proteomes" id="UP000790377"/>
    </source>
</evidence>
<reference evidence="1" key="1">
    <citation type="journal article" date="2021" name="New Phytol.">
        <title>Evolutionary innovations through gain and loss of genes in the ectomycorrhizal Boletales.</title>
        <authorList>
            <person name="Wu G."/>
            <person name="Miyauchi S."/>
            <person name="Morin E."/>
            <person name="Kuo A."/>
            <person name="Drula E."/>
            <person name="Varga T."/>
            <person name="Kohler A."/>
            <person name="Feng B."/>
            <person name="Cao Y."/>
            <person name="Lipzen A."/>
            <person name="Daum C."/>
            <person name="Hundley H."/>
            <person name="Pangilinan J."/>
            <person name="Johnson J."/>
            <person name="Barry K."/>
            <person name="LaButti K."/>
            <person name="Ng V."/>
            <person name="Ahrendt S."/>
            <person name="Min B."/>
            <person name="Choi I.G."/>
            <person name="Park H."/>
            <person name="Plett J.M."/>
            <person name="Magnuson J."/>
            <person name="Spatafora J.W."/>
            <person name="Nagy L.G."/>
            <person name="Henrissat B."/>
            <person name="Grigoriev I.V."/>
            <person name="Yang Z.L."/>
            <person name="Xu J."/>
            <person name="Martin F.M."/>
        </authorList>
    </citation>
    <scope>NUCLEOTIDE SEQUENCE</scope>
    <source>
        <strain evidence="1">ATCC 28755</strain>
    </source>
</reference>
<protein>
    <submittedName>
        <fullName evidence="1">Uncharacterized protein</fullName>
    </submittedName>
</protein>
<comment type="caution">
    <text evidence="1">The sequence shown here is derived from an EMBL/GenBank/DDBJ whole genome shotgun (WGS) entry which is preliminary data.</text>
</comment>